<organism evidence="4 5">
    <name type="scientific">Lentzea sokolovensis</name>
    <dbReference type="NCBI Taxonomy" id="3095429"/>
    <lineage>
        <taxon>Bacteria</taxon>
        <taxon>Bacillati</taxon>
        <taxon>Actinomycetota</taxon>
        <taxon>Actinomycetes</taxon>
        <taxon>Pseudonocardiales</taxon>
        <taxon>Pseudonocardiaceae</taxon>
        <taxon>Lentzea</taxon>
    </lineage>
</organism>
<dbReference type="InterPro" id="IPR012291">
    <property type="entry name" value="CBM2_carb-bd_dom_sf"/>
</dbReference>
<protein>
    <submittedName>
        <fullName evidence="4">Cellulose binding domain-containing protein</fullName>
    </submittedName>
</protein>
<feature type="domain" description="CBM2" evidence="3">
    <location>
        <begin position="24"/>
        <end position="129"/>
    </location>
</feature>
<accession>A0ABU4V3R5</accession>
<proteinExistence type="predicted"/>
<keyword evidence="5" id="KW-1185">Reference proteome</keyword>
<dbReference type="InterPro" id="IPR052750">
    <property type="entry name" value="GH18_Chitinase"/>
</dbReference>
<dbReference type="SUPFAM" id="SSF51445">
    <property type="entry name" value="(Trans)glycosidases"/>
    <property type="match status" value="1"/>
</dbReference>
<evidence type="ECO:0000256" key="2">
    <source>
        <dbReference type="SAM" id="SignalP"/>
    </source>
</evidence>
<keyword evidence="2" id="KW-0732">Signal</keyword>
<dbReference type="RefSeq" id="WP_319977693.1">
    <property type="nucleotide sequence ID" value="NZ_JAXAVU010000010.1"/>
</dbReference>
<feature type="signal peptide" evidence="2">
    <location>
        <begin position="1"/>
        <end position="28"/>
    </location>
</feature>
<dbReference type="Gene3D" id="2.60.40.290">
    <property type="match status" value="1"/>
</dbReference>
<gene>
    <name evidence="4" type="ORF">SK854_25935</name>
</gene>
<feature type="compositionally biased region" description="Low complexity" evidence="1">
    <location>
        <begin position="133"/>
        <end position="149"/>
    </location>
</feature>
<feature type="chain" id="PRO_5045529514" evidence="2">
    <location>
        <begin position="29"/>
        <end position="445"/>
    </location>
</feature>
<dbReference type="PANTHER" id="PTHR42976">
    <property type="entry name" value="BIFUNCTIONAL CHITINASE/LYSOZYME-RELATED"/>
    <property type="match status" value="1"/>
</dbReference>
<name>A0ABU4V3R5_9PSEU</name>
<dbReference type="PROSITE" id="PS51173">
    <property type="entry name" value="CBM2"/>
    <property type="match status" value="1"/>
</dbReference>
<dbReference type="SUPFAM" id="SSF49384">
    <property type="entry name" value="Carbohydrate-binding domain"/>
    <property type="match status" value="1"/>
</dbReference>
<dbReference type="EMBL" id="JAXAVU010000010">
    <property type="protein sequence ID" value="MDX8145576.1"/>
    <property type="molecule type" value="Genomic_DNA"/>
</dbReference>
<dbReference type="PANTHER" id="PTHR42976:SF1">
    <property type="entry name" value="GH18 DOMAIN-CONTAINING PROTEIN-RELATED"/>
    <property type="match status" value="1"/>
</dbReference>
<dbReference type="Gene3D" id="3.20.20.80">
    <property type="entry name" value="Glycosidases"/>
    <property type="match status" value="1"/>
</dbReference>
<dbReference type="InterPro" id="IPR001919">
    <property type="entry name" value="CBD2"/>
</dbReference>
<dbReference type="InterPro" id="IPR008965">
    <property type="entry name" value="CBM2/CBM3_carb-bd_dom_sf"/>
</dbReference>
<evidence type="ECO:0000313" key="5">
    <source>
        <dbReference type="Proteomes" id="UP001285352"/>
    </source>
</evidence>
<sequence>MARFALFAAGAATALVAGLVAMAPTASAAGESAAFSQDSSWGSGYQGKFTITAGTTALTGWKLEFDLAGATLGSYWDATATSSGNHHTFTHREYNGNVAAGASTSFGFLVSGSALPTNCKLNGVPCGGGGGTTTTTTTTTTTGPTTTTTSDVPPTPGSALVAPYIDITMPTPSLVDVANATGQKHFTLAFALGSSSGCAPAWGGTVPLNDSRIVNDAKALKAQGGSVIVATGGAMGPYLEHVCTSVDSLYNAYVAVLDAVGSNSIDVDVEATIPQATVNAALKKLQDARGTTVSYTMRIQGQDYGMDPYSVDVLKDAAAKGVNVLVNPMLMNFGYTGSWGDAMVNAATATLGQMRAIWPSKSDAQLKALLGLTPMIGRNDTGPTTTQADARKVVDYAKANHVGRIAFWSAGRDNGSCPGGGVSPTCSGISQANWEFTNMFKTYAG</sequence>
<evidence type="ECO:0000259" key="3">
    <source>
        <dbReference type="PROSITE" id="PS51173"/>
    </source>
</evidence>
<feature type="region of interest" description="Disordered" evidence="1">
    <location>
        <begin position="129"/>
        <end position="155"/>
    </location>
</feature>
<dbReference type="Pfam" id="PF00553">
    <property type="entry name" value="CBM_2"/>
    <property type="match status" value="1"/>
</dbReference>
<dbReference type="CDD" id="cd06543">
    <property type="entry name" value="GH18_PF-ChiA-like"/>
    <property type="match status" value="1"/>
</dbReference>
<evidence type="ECO:0000256" key="1">
    <source>
        <dbReference type="SAM" id="MobiDB-lite"/>
    </source>
</evidence>
<dbReference type="InterPro" id="IPR017853">
    <property type="entry name" value="GH"/>
</dbReference>
<dbReference type="SMART" id="SM00637">
    <property type="entry name" value="CBD_II"/>
    <property type="match status" value="1"/>
</dbReference>
<comment type="caution">
    <text evidence="4">The sequence shown here is derived from an EMBL/GenBank/DDBJ whole genome shotgun (WGS) entry which is preliminary data.</text>
</comment>
<reference evidence="4 5" key="1">
    <citation type="submission" date="2023-11" db="EMBL/GenBank/DDBJ databases">
        <title>Lentzea sokolovensis, sp. nov., Lentzea kristufkii, sp. nov., and Lentzea miocenensis, sp. nov., rare actinobacteria from Sokolov Coal Basin, Miocene lacustrine sediment, Czech Republic.</title>
        <authorList>
            <person name="Lara A."/>
            <person name="Kotroba L."/>
            <person name="Nouioui I."/>
            <person name="Neumann-Schaal M."/>
            <person name="Mast Y."/>
            <person name="Chronakova A."/>
        </authorList>
    </citation>
    <scope>NUCLEOTIDE SEQUENCE [LARGE SCALE GENOMIC DNA]</scope>
    <source>
        <strain evidence="4 5">BCCO 10_0061</strain>
    </source>
</reference>
<dbReference type="Proteomes" id="UP001285352">
    <property type="component" value="Unassembled WGS sequence"/>
</dbReference>
<evidence type="ECO:0000313" key="4">
    <source>
        <dbReference type="EMBL" id="MDX8145576.1"/>
    </source>
</evidence>